<evidence type="ECO:0000313" key="2">
    <source>
        <dbReference type="Proteomes" id="UP000008068"/>
    </source>
</evidence>
<reference evidence="2" key="1">
    <citation type="submission" date="2011-07" db="EMBL/GenBank/DDBJ databases">
        <authorList>
            <consortium name="Caenorhabditis brenneri Sequencing and Analysis Consortium"/>
            <person name="Wilson R.K."/>
        </authorList>
    </citation>
    <scope>NUCLEOTIDE SEQUENCE [LARGE SCALE GENOMIC DNA]</scope>
    <source>
        <strain evidence="2">PB2801</strain>
    </source>
</reference>
<dbReference type="EMBL" id="GL379794">
    <property type="protein sequence ID" value="EGT58049.1"/>
    <property type="molecule type" value="Genomic_DNA"/>
</dbReference>
<sequence length="66" mass="7353">MDDLLGQHKQIVTGKNSSSYLIDGTYESWDGLFDSHYEIGYSVDFICTGAATSFDIRSLTIPDTQK</sequence>
<keyword evidence="2" id="KW-1185">Reference proteome</keyword>
<evidence type="ECO:0000313" key="1">
    <source>
        <dbReference type="EMBL" id="EGT58049.1"/>
    </source>
</evidence>
<dbReference type="AlphaFoldDB" id="G0MGY1"/>
<protein>
    <submittedName>
        <fullName evidence="1">Uncharacterized protein</fullName>
    </submittedName>
</protein>
<gene>
    <name evidence="1" type="ORF">CAEBREN_03263</name>
</gene>
<dbReference type="HOGENOM" id="CLU_2833451_0_0_1"/>
<organism evidence="2">
    <name type="scientific">Caenorhabditis brenneri</name>
    <name type="common">Nematode worm</name>
    <dbReference type="NCBI Taxonomy" id="135651"/>
    <lineage>
        <taxon>Eukaryota</taxon>
        <taxon>Metazoa</taxon>
        <taxon>Ecdysozoa</taxon>
        <taxon>Nematoda</taxon>
        <taxon>Chromadorea</taxon>
        <taxon>Rhabditida</taxon>
        <taxon>Rhabditina</taxon>
        <taxon>Rhabditomorpha</taxon>
        <taxon>Rhabditoidea</taxon>
        <taxon>Rhabditidae</taxon>
        <taxon>Peloderinae</taxon>
        <taxon>Caenorhabditis</taxon>
    </lineage>
</organism>
<accession>G0MGY1</accession>
<dbReference type="InParanoid" id="G0MGY1"/>
<proteinExistence type="predicted"/>
<name>G0MGY1_CAEBE</name>
<dbReference type="Proteomes" id="UP000008068">
    <property type="component" value="Unassembled WGS sequence"/>
</dbReference>